<accession>A0ABW6DMQ3</accession>
<dbReference type="EMBL" id="JBBKXX010000003">
    <property type="protein sequence ID" value="MFD3409065.1"/>
    <property type="molecule type" value="Genomic_DNA"/>
</dbReference>
<dbReference type="PANTHER" id="PTHR42663:SF6">
    <property type="entry name" value="HYDROLASE C777.06C-RELATED"/>
    <property type="match status" value="1"/>
</dbReference>
<dbReference type="SUPFAM" id="SSF56281">
    <property type="entry name" value="Metallo-hydrolase/oxidoreductase"/>
    <property type="match status" value="1"/>
</dbReference>
<evidence type="ECO:0000313" key="2">
    <source>
        <dbReference type="EMBL" id="MFD3409065.1"/>
    </source>
</evidence>
<evidence type="ECO:0000259" key="1">
    <source>
        <dbReference type="SMART" id="SM00849"/>
    </source>
</evidence>
<protein>
    <submittedName>
        <fullName evidence="2">MBL fold metallo-hydrolase</fullName>
    </submittedName>
</protein>
<sequence length="256" mass="28788">MSPSKVTFLGTGTSQGIPMIACNCSVCTSTDERDKRLRVSIQVEIGGKSFIIDTGPDFRQQVLRAGVKRVDAILYTHEHKDHTAGMDDVRGFNYHQQSTIPLYARAQVIEQLKREFAYAFGENKYPGVPEIDVYEIDGQPFTVQGIDIQPIFVKHYYLDVLGFRFGDFAYVTDANFIAPEEQDKLRNLDVLVINALRKTTHISHFTLAEALDLIAELKPKQAYITHISHQMGLHAEVQKELPSNVSLAYDGLVLTL</sequence>
<dbReference type="InterPro" id="IPR036866">
    <property type="entry name" value="RibonucZ/Hydroxyglut_hydro"/>
</dbReference>
<dbReference type="CDD" id="cd16279">
    <property type="entry name" value="metallo-hydrolase-like_MBL-fold"/>
    <property type="match status" value="1"/>
</dbReference>
<dbReference type="RefSeq" id="WP_377981410.1">
    <property type="nucleotide sequence ID" value="NZ_JBBKXX010000003.1"/>
</dbReference>
<gene>
    <name evidence="2" type="ORF">SKC37_10380</name>
</gene>
<evidence type="ECO:0000313" key="3">
    <source>
        <dbReference type="Proteomes" id="UP001598019"/>
    </source>
</evidence>
<name>A0ABW6DMQ3_9BACT</name>
<dbReference type="SMART" id="SM00849">
    <property type="entry name" value="Lactamase_B"/>
    <property type="match status" value="1"/>
</dbReference>
<comment type="caution">
    <text evidence="2">The sequence shown here is derived from an EMBL/GenBank/DDBJ whole genome shotgun (WGS) entry which is preliminary data.</text>
</comment>
<organism evidence="2 3">
    <name type="scientific">Aquirufa esocilacus</name>
    <dbReference type="NCBI Taxonomy" id="3096513"/>
    <lineage>
        <taxon>Bacteria</taxon>
        <taxon>Pseudomonadati</taxon>
        <taxon>Bacteroidota</taxon>
        <taxon>Cytophagia</taxon>
        <taxon>Cytophagales</taxon>
        <taxon>Flectobacillaceae</taxon>
        <taxon>Aquirufa</taxon>
    </lineage>
</organism>
<reference evidence="2 3" key="1">
    <citation type="submission" date="2024-03" db="EMBL/GenBank/DDBJ databases">
        <title>Aquirufa genome sequencing.</title>
        <authorList>
            <person name="Pitt A."/>
            <person name="Hahn M.W."/>
        </authorList>
    </citation>
    <scope>NUCLEOTIDE SEQUENCE [LARGE SCALE GENOMIC DNA]</scope>
    <source>
        <strain evidence="2 3">HETE-83D</strain>
    </source>
</reference>
<dbReference type="Gene3D" id="3.60.15.10">
    <property type="entry name" value="Ribonuclease Z/Hydroxyacylglutathione hydrolase-like"/>
    <property type="match status" value="1"/>
</dbReference>
<proteinExistence type="predicted"/>
<dbReference type="Proteomes" id="UP001598019">
    <property type="component" value="Unassembled WGS sequence"/>
</dbReference>
<dbReference type="PANTHER" id="PTHR42663">
    <property type="entry name" value="HYDROLASE C777.06C-RELATED-RELATED"/>
    <property type="match status" value="1"/>
</dbReference>
<keyword evidence="3" id="KW-1185">Reference proteome</keyword>
<dbReference type="Pfam" id="PF12706">
    <property type="entry name" value="Lactamase_B_2"/>
    <property type="match status" value="1"/>
</dbReference>
<feature type="domain" description="Metallo-beta-lactamase" evidence="1">
    <location>
        <begin position="37"/>
        <end position="226"/>
    </location>
</feature>
<dbReference type="InterPro" id="IPR001279">
    <property type="entry name" value="Metallo-B-lactamas"/>
</dbReference>